<dbReference type="HOGENOM" id="CLU_2159750_0_0_1"/>
<evidence type="ECO:0000313" key="1">
    <source>
        <dbReference type="EMBL" id="ESA05604.1"/>
    </source>
</evidence>
<sequence>MNRIELLYFPRPYTKKLLSEEFHHTKSLDTEEENLNIIDKYIRSKVIKKFIVSIEKDEDGKLFVMVKTQIPYSSENFFAHNAGQGHHNVDQNRCIFRGIRHQLFHVTHKYQ</sequence>
<reference evidence="1" key="1">
    <citation type="submission" date="2013-07" db="EMBL/GenBank/DDBJ databases">
        <title>The genome of an arbuscular mycorrhizal fungus provides insights into the evolution of the oldest plant symbiosis.</title>
        <authorList>
            <consortium name="DOE Joint Genome Institute"/>
            <person name="Tisserant E."/>
            <person name="Malbreil M."/>
            <person name="Kuo A."/>
            <person name="Kohler A."/>
            <person name="Symeonidi A."/>
            <person name="Balestrini R."/>
            <person name="Charron P."/>
            <person name="Duensing N."/>
            <person name="Frei-dit-Frey N."/>
            <person name="Gianinazzi-Pearson V."/>
            <person name="Gilbert B."/>
            <person name="Handa Y."/>
            <person name="Hijri M."/>
            <person name="Kaul R."/>
            <person name="Kawaguchi M."/>
            <person name="Krajinski F."/>
            <person name="Lammers P."/>
            <person name="Lapierre D."/>
            <person name="Masclaux F.G."/>
            <person name="Murat C."/>
            <person name="Morin E."/>
            <person name="Ndikumana S."/>
            <person name="Pagni M."/>
            <person name="Petitpierre D."/>
            <person name="Requena N."/>
            <person name="Rosikiewicz P."/>
            <person name="Riley R."/>
            <person name="Saito K."/>
            <person name="San Clemente H."/>
            <person name="Shapiro H."/>
            <person name="van Tuinen D."/>
            <person name="Becard G."/>
            <person name="Bonfante P."/>
            <person name="Paszkowski U."/>
            <person name="Shachar-Hill Y."/>
            <person name="Young J.P."/>
            <person name="Sanders I.R."/>
            <person name="Henrissat B."/>
            <person name="Rensing S.A."/>
            <person name="Grigoriev I.V."/>
            <person name="Corradi N."/>
            <person name="Roux C."/>
            <person name="Martin F."/>
        </authorList>
    </citation>
    <scope>NUCLEOTIDE SEQUENCE</scope>
    <source>
        <strain evidence="1">DAOM 197198</strain>
    </source>
</reference>
<organism evidence="1">
    <name type="scientific">Rhizophagus irregularis (strain DAOM 181602 / DAOM 197198 / MUCL 43194)</name>
    <name type="common">Arbuscular mycorrhizal fungus</name>
    <name type="synonym">Glomus intraradices</name>
    <dbReference type="NCBI Taxonomy" id="747089"/>
    <lineage>
        <taxon>Eukaryota</taxon>
        <taxon>Fungi</taxon>
        <taxon>Fungi incertae sedis</taxon>
        <taxon>Mucoromycota</taxon>
        <taxon>Glomeromycotina</taxon>
        <taxon>Glomeromycetes</taxon>
        <taxon>Glomerales</taxon>
        <taxon>Glomeraceae</taxon>
        <taxon>Rhizophagus</taxon>
    </lineage>
</organism>
<name>U9TBR3_RHIID</name>
<gene>
    <name evidence="1" type="ORF">GLOINDRAFT_35324</name>
</gene>
<proteinExistence type="predicted"/>
<dbReference type="AlphaFoldDB" id="U9TBR3"/>
<protein>
    <submittedName>
        <fullName evidence="1">Uncharacterized protein</fullName>
    </submittedName>
</protein>
<accession>U9TBR3</accession>
<dbReference type="EMBL" id="KI292809">
    <property type="protein sequence ID" value="ESA05604.1"/>
    <property type="molecule type" value="Genomic_DNA"/>
</dbReference>